<sequence length="798" mass="90521">MAFFRSVSALSRLRSRVGQQSNLANSVRWLQTPSSSNTDLYSELKELVPEYQERVKKLKKDHGSVELGKITVDMKAYDRVPREILWKALEKKGVRVAYIRAIQDMYDRVSTSVRTQGGESDDFPITIGLHQGSTLSPYLFTLILDVLTEQIQEIAPRCMLFADDIVLLGESREELNERLETWRRALETHGFRLSRSKSEYMECKFNKRRRVSNSEVKIGDHIIPQVTRFKYLGSVIQDDGEIEGDVNHRIQAGWMKWRKASGVLCDAKVPIKLKGKFYRTAVRPAILYGTECWAVKSQHENKVGVAEMRMLRWMCGKTRQDKIRNEAIRERVGVAPIVEKMVENRLRWFGHVERRPVDSVVRRVDQMERRQTIRGRGRPKKTIREVIKKDLEINGLDRSMVLGGMRGMTALVWLGSAVDPDEGIRFRGMSIPECQKKLPGAFPGGEPLPEAVLWLLLTGKIPSKAQVDSLSKELRSRATIPDYAYKAIDALPVSAHPMTQFTTGVMALQVQSEFQKAYEGGIAKARYWEPTYEDTMNLIARLPAIAAYIYRRKYKDGKIIPLDDSLDYGANYAHMLGFDDPEMLEFMRLYISIHSDHEGGNVSSHTAHLVASPLSDPYLAFAAALNGLAGPLHGLANQEVLRWIRSIVAEFGTPNISTEQLADYINKTLSRGQVVPGYGHGVLRQTDPRYTCQREFALKHLPNDPYFQLVSKIKEVVPPILTKLGKVKNPWPNVDAHSGVLLNYYGLTEENYYTVLFGVSRSFGVGPQLIWDRALGMPLERPKSVTLEKLEQLVAKSS</sequence>
<dbReference type="GO" id="GO:0005759">
    <property type="term" value="C:mitochondrial matrix"/>
    <property type="evidence" value="ECO:0007669"/>
    <property type="project" value="TreeGrafter"/>
</dbReference>
<evidence type="ECO:0000256" key="3">
    <source>
        <dbReference type="PIRSR" id="PIRSR610109-1"/>
    </source>
</evidence>
<dbReference type="SUPFAM" id="SSF48256">
    <property type="entry name" value="Citrate synthase"/>
    <property type="match status" value="1"/>
</dbReference>
<proteinExistence type="inferred from homology"/>
<dbReference type="PROSITE" id="PS50878">
    <property type="entry name" value="RT_POL"/>
    <property type="match status" value="1"/>
</dbReference>
<dbReference type="PROSITE" id="PS00480">
    <property type="entry name" value="CITRATE_SYNTHASE"/>
    <property type="match status" value="1"/>
</dbReference>
<dbReference type="InterPro" id="IPR043128">
    <property type="entry name" value="Rev_trsase/Diguanyl_cyclase"/>
</dbReference>
<feature type="active site" evidence="3">
    <location>
        <position position="680"/>
    </location>
</feature>
<organism evidence="6 7">
    <name type="scientific">Glycine soja</name>
    <name type="common">Wild soybean</name>
    <dbReference type="NCBI Taxonomy" id="3848"/>
    <lineage>
        <taxon>Eukaryota</taxon>
        <taxon>Viridiplantae</taxon>
        <taxon>Streptophyta</taxon>
        <taxon>Embryophyta</taxon>
        <taxon>Tracheophyta</taxon>
        <taxon>Spermatophyta</taxon>
        <taxon>Magnoliopsida</taxon>
        <taxon>eudicotyledons</taxon>
        <taxon>Gunneridae</taxon>
        <taxon>Pentapetalae</taxon>
        <taxon>rosids</taxon>
        <taxon>fabids</taxon>
        <taxon>Fabales</taxon>
        <taxon>Fabaceae</taxon>
        <taxon>Papilionoideae</taxon>
        <taxon>50 kb inversion clade</taxon>
        <taxon>NPAAA clade</taxon>
        <taxon>indigoferoid/millettioid clade</taxon>
        <taxon>Phaseoleae</taxon>
        <taxon>Glycine</taxon>
        <taxon>Glycine subgen. Soja</taxon>
    </lineage>
</organism>
<dbReference type="NCBIfam" id="TIGR01793">
    <property type="entry name" value="cit_synth_euk"/>
    <property type="match status" value="1"/>
</dbReference>
<evidence type="ECO:0000313" key="7">
    <source>
        <dbReference type="Proteomes" id="UP000289340"/>
    </source>
</evidence>
<keyword evidence="2 4" id="KW-0808">Transferase</keyword>
<dbReference type="Pfam" id="PF00285">
    <property type="entry name" value="Citrate_synt"/>
    <property type="match status" value="1"/>
</dbReference>
<dbReference type="FunFam" id="1.10.230.10:FF:000001">
    <property type="entry name" value="Citrate synthase"/>
    <property type="match status" value="1"/>
</dbReference>
<protein>
    <recommendedName>
        <fullName evidence="4">Citrate synthase</fullName>
    </recommendedName>
</protein>
<dbReference type="InterPro" id="IPR016142">
    <property type="entry name" value="Citrate_synth-like_lrg_a-sub"/>
</dbReference>
<dbReference type="Gene3D" id="1.10.230.10">
    <property type="entry name" value="Cytochrome P450-Terp, domain 2"/>
    <property type="match status" value="1"/>
</dbReference>
<keyword evidence="7" id="KW-1185">Reference proteome</keyword>
<dbReference type="EMBL" id="QZWG01000015">
    <property type="protein sequence ID" value="RZB66432.1"/>
    <property type="molecule type" value="Genomic_DNA"/>
</dbReference>
<feature type="active site" evidence="3">
    <location>
        <position position="735"/>
    </location>
</feature>
<dbReference type="PANTHER" id="PTHR11739">
    <property type="entry name" value="CITRATE SYNTHASE"/>
    <property type="match status" value="1"/>
</dbReference>
<reference evidence="6 7" key="1">
    <citation type="submission" date="2018-09" db="EMBL/GenBank/DDBJ databases">
        <title>A high-quality reference genome of wild soybean provides a powerful tool to mine soybean genomes.</title>
        <authorList>
            <person name="Xie M."/>
            <person name="Chung C.Y.L."/>
            <person name="Li M.-W."/>
            <person name="Wong F.-L."/>
            <person name="Chan T.-F."/>
            <person name="Lam H.-M."/>
        </authorList>
    </citation>
    <scope>NUCLEOTIDE SEQUENCE [LARGE SCALE GENOMIC DNA]</scope>
    <source>
        <strain evidence="7">cv. W05</strain>
        <tissue evidence="6">Hypocotyl of etiolated seedlings</tissue>
    </source>
</reference>
<evidence type="ECO:0000256" key="1">
    <source>
        <dbReference type="ARBA" id="ARBA00010566"/>
    </source>
</evidence>
<dbReference type="GO" id="GO:0006099">
    <property type="term" value="P:tricarboxylic acid cycle"/>
    <property type="evidence" value="ECO:0007669"/>
    <property type="project" value="InterPro"/>
</dbReference>
<comment type="similarity">
    <text evidence="1 4">Belongs to the citrate synthase family.</text>
</comment>
<dbReference type="Pfam" id="PF00078">
    <property type="entry name" value="RVT_1"/>
    <property type="match status" value="1"/>
</dbReference>
<dbReference type="Gene3D" id="3.30.70.270">
    <property type="match status" value="1"/>
</dbReference>
<comment type="caution">
    <text evidence="6">The sequence shown here is derived from an EMBL/GenBank/DDBJ whole genome shotgun (WGS) entry which is preliminary data.</text>
</comment>
<dbReference type="InterPro" id="IPR036969">
    <property type="entry name" value="Citrate_synthase_sf"/>
</dbReference>
<evidence type="ECO:0000313" key="6">
    <source>
        <dbReference type="EMBL" id="RZB66432.1"/>
    </source>
</evidence>
<feature type="active site" evidence="3">
    <location>
        <position position="633"/>
    </location>
</feature>
<dbReference type="Gene3D" id="1.10.580.10">
    <property type="entry name" value="Citrate Synthase, domain 1"/>
    <property type="match status" value="1"/>
</dbReference>
<dbReference type="InterPro" id="IPR010109">
    <property type="entry name" value="Citrate_synthase_euk"/>
</dbReference>
<dbReference type="GO" id="GO:0006101">
    <property type="term" value="P:citrate metabolic process"/>
    <property type="evidence" value="ECO:0007669"/>
    <property type="project" value="InterPro"/>
</dbReference>
<dbReference type="GO" id="GO:0005975">
    <property type="term" value="P:carbohydrate metabolic process"/>
    <property type="evidence" value="ECO:0007669"/>
    <property type="project" value="TreeGrafter"/>
</dbReference>
<dbReference type="InterPro" id="IPR019810">
    <property type="entry name" value="Citrate_synthase_AS"/>
</dbReference>
<dbReference type="AlphaFoldDB" id="A0A445GYW4"/>
<evidence type="ECO:0000256" key="4">
    <source>
        <dbReference type="RuleBase" id="RU000441"/>
    </source>
</evidence>
<gene>
    <name evidence="6" type="ORF">D0Y65_042170</name>
</gene>
<dbReference type="InterPro" id="IPR000477">
    <property type="entry name" value="RT_dom"/>
</dbReference>
<accession>A0A445GYW4</accession>
<dbReference type="GO" id="GO:0046912">
    <property type="term" value="F:acyltransferase activity, acyl groups converted into alkyl on transfer"/>
    <property type="evidence" value="ECO:0007669"/>
    <property type="project" value="InterPro"/>
</dbReference>
<dbReference type="PRINTS" id="PR00143">
    <property type="entry name" value="CITRTSNTHASE"/>
</dbReference>
<dbReference type="InterPro" id="IPR016143">
    <property type="entry name" value="Citrate_synth-like_sm_a-sub"/>
</dbReference>
<dbReference type="SUPFAM" id="SSF56672">
    <property type="entry name" value="DNA/RNA polymerases"/>
    <property type="match status" value="1"/>
</dbReference>
<evidence type="ECO:0000256" key="2">
    <source>
        <dbReference type="ARBA" id="ARBA00022679"/>
    </source>
</evidence>
<dbReference type="InterPro" id="IPR002020">
    <property type="entry name" value="Citrate_synthase"/>
</dbReference>
<dbReference type="InterPro" id="IPR043502">
    <property type="entry name" value="DNA/RNA_pol_sf"/>
</dbReference>
<name>A0A445GYW4_GLYSO</name>
<dbReference type="Proteomes" id="UP000289340">
    <property type="component" value="Chromosome 15"/>
</dbReference>
<feature type="domain" description="Reverse transcriptase" evidence="5">
    <location>
        <begin position="1"/>
        <end position="236"/>
    </location>
</feature>
<dbReference type="NCBIfam" id="NF007128">
    <property type="entry name" value="PRK09569.1"/>
    <property type="match status" value="1"/>
</dbReference>
<dbReference type="PANTHER" id="PTHR11739:SF8">
    <property type="entry name" value="CITRATE SYNTHASE, MITOCHONDRIAL"/>
    <property type="match status" value="1"/>
</dbReference>
<evidence type="ECO:0000259" key="5">
    <source>
        <dbReference type="PROSITE" id="PS50878"/>
    </source>
</evidence>